<comment type="caution">
    <text evidence="2">The sequence shown here is derived from an EMBL/GenBank/DDBJ whole genome shotgun (WGS) entry which is preliminary data.</text>
</comment>
<feature type="region of interest" description="Disordered" evidence="1">
    <location>
        <begin position="404"/>
        <end position="426"/>
    </location>
</feature>
<feature type="compositionally biased region" description="Polar residues" evidence="1">
    <location>
        <begin position="135"/>
        <end position="152"/>
    </location>
</feature>
<feature type="compositionally biased region" description="Basic residues" evidence="1">
    <location>
        <begin position="115"/>
        <end position="126"/>
    </location>
</feature>
<organism evidence="2 3">
    <name type="scientific">Paramarasmius palmivorus</name>
    <dbReference type="NCBI Taxonomy" id="297713"/>
    <lineage>
        <taxon>Eukaryota</taxon>
        <taxon>Fungi</taxon>
        <taxon>Dikarya</taxon>
        <taxon>Basidiomycota</taxon>
        <taxon>Agaricomycotina</taxon>
        <taxon>Agaricomycetes</taxon>
        <taxon>Agaricomycetidae</taxon>
        <taxon>Agaricales</taxon>
        <taxon>Marasmiineae</taxon>
        <taxon>Marasmiaceae</taxon>
        <taxon>Paramarasmius</taxon>
    </lineage>
</organism>
<gene>
    <name evidence="2" type="ORF">VNI00_006997</name>
</gene>
<feature type="region of interest" description="Disordered" evidence="1">
    <location>
        <begin position="110"/>
        <end position="274"/>
    </location>
</feature>
<feature type="compositionally biased region" description="Basic and acidic residues" evidence="1">
    <location>
        <begin position="261"/>
        <end position="271"/>
    </location>
</feature>
<evidence type="ECO:0000313" key="3">
    <source>
        <dbReference type="Proteomes" id="UP001383192"/>
    </source>
</evidence>
<feature type="region of interest" description="Disordered" evidence="1">
    <location>
        <begin position="44"/>
        <end position="75"/>
    </location>
</feature>
<dbReference type="EMBL" id="JAYKXP010000022">
    <property type="protein sequence ID" value="KAK7046002.1"/>
    <property type="molecule type" value="Genomic_DNA"/>
</dbReference>
<accession>A0AAW0D2R3</accession>
<reference evidence="2 3" key="1">
    <citation type="submission" date="2024-01" db="EMBL/GenBank/DDBJ databases">
        <title>A draft genome for a cacao thread blight-causing isolate of Paramarasmius palmivorus.</title>
        <authorList>
            <person name="Baruah I.K."/>
            <person name="Bukari Y."/>
            <person name="Amoako-Attah I."/>
            <person name="Meinhardt L.W."/>
            <person name="Bailey B.A."/>
            <person name="Cohen S.P."/>
        </authorList>
    </citation>
    <scope>NUCLEOTIDE SEQUENCE [LARGE SCALE GENOMIC DNA]</scope>
    <source>
        <strain evidence="2 3">GH-12</strain>
    </source>
</reference>
<proteinExistence type="predicted"/>
<dbReference type="AlphaFoldDB" id="A0AAW0D2R3"/>
<protein>
    <submittedName>
        <fullName evidence="2">Uncharacterized protein</fullName>
    </submittedName>
</protein>
<feature type="compositionally biased region" description="Basic and acidic residues" evidence="1">
    <location>
        <begin position="195"/>
        <end position="204"/>
    </location>
</feature>
<evidence type="ECO:0000256" key="1">
    <source>
        <dbReference type="SAM" id="MobiDB-lite"/>
    </source>
</evidence>
<feature type="compositionally biased region" description="Basic and acidic residues" evidence="1">
    <location>
        <begin position="49"/>
        <end position="75"/>
    </location>
</feature>
<keyword evidence="3" id="KW-1185">Reference proteome</keyword>
<sequence length="470" mass="52216">MSDYNATRNSAAVRQSVLDVFTQLGGLKENSLLSQWMFEEGEGAFNVGDDGRDVEEKEQEKEIAPDNSERGMRMSPMEERMFYDRQEAEVMSPAPRGRLQNVKAKLSAKFLTLRSRSKSKSKKHGTHTPEERTSLESGSVTTTKSAHSTFSLPSRRKGPAIRTDNSNPITISLPDRDACSEDSPQDDASTLPEPQRSRRADTALRGKGSIIRSKGNPTADTVVQRKMAGRDDADQTISNRNPKMPSLLPSHSAQSIHSPRKPTEKKDRRPPDLAPIVVKPSVARREHRRMVSRSLPPSPFILVSPQPWEHQDDGVEVTTPFILSPAVNLPIQDKEDVETTPMIPVSISKTLRKSFLHDELQPAPFIANGRAHGVDSSERRMRRATLQTTNPTTTMKGVSILAPSAPRPLQRSSSLRGRESPFPTRPIRPLPLSLAIQGVDAAGIRLSLDARASVLRQRYQGRYETHLSRN</sequence>
<evidence type="ECO:0000313" key="2">
    <source>
        <dbReference type="EMBL" id="KAK7046002.1"/>
    </source>
</evidence>
<dbReference type="Proteomes" id="UP001383192">
    <property type="component" value="Unassembled WGS sequence"/>
</dbReference>
<name>A0AAW0D2R3_9AGAR</name>